<dbReference type="Pfam" id="PF13621">
    <property type="entry name" value="Cupin_8"/>
    <property type="match status" value="1"/>
</dbReference>
<dbReference type="GO" id="GO:0005634">
    <property type="term" value="C:nucleus"/>
    <property type="evidence" value="ECO:0007669"/>
    <property type="project" value="TreeGrafter"/>
</dbReference>
<dbReference type="InterPro" id="IPR041667">
    <property type="entry name" value="Cupin_8"/>
</dbReference>
<organism evidence="2 3">
    <name type="scientific">Clathrus columnatus</name>
    <dbReference type="NCBI Taxonomy" id="1419009"/>
    <lineage>
        <taxon>Eukaryota</taxon>
        <taxon>Fungi</taxon>
        <taxon>Dikarya</taxon>
        <taxon>Basidiomycota</taxon>
        <taxon>Agaricomycotina</taxon>
        <taxon>Agaricomycetes</taxon>
        <taxon>Phallomycetidae</taxon>
        <taxon>Phallales</taxon>
        <taxon>Clathraceae</taxon>
        <taxon>Clathrus</taxon>
    </lineage>
</organism>
<sequence>MTEKPNILAGDASEISILKCSPTYNQFLKDHLEPNKPCLIPPDLVSSWESFSLWTKKNELDNTQYIDWNYFKDEYGDQIVNVAQCDSRDFSDQERRQQPLAKVIDLWTSGKGEGLYVKDWHLAKVLHCKGYPPFYETPDIFRDDWMNAFWENEGKDDFRFVYMGIAETFTPLHRDVYASYSWSTNVFGVKTWYLFPPNVSKHLRRFPDRTTSEIVFDIRNVDASIFKEFHQARAKMITSLRIATQDVMNVLSDVEELLRNTSSSDKWQKQWMDVVQDVLKKDSGWET</sequence>
<proteinExistence type="predicted"/>
<dbReference type="AlphaFoldDB" id="A0AAV5A9Y9"/>
<feature type="domain" description="JmjC" evidence="1">
    <location>
        <begin position="126"/>
        <end position="287"/>
    </location>
</feature>
<dbReference type="GO" id="GO:0005737">
    <property type="term" value="C:cytoplasm"/>
    <property type="evidence" value="ECO:0007669"/>
    <property type="project" value="TreeGrafter"/>
</dbReference>
<dbReference type="PANTHER" id="PTHR12480">
    <property type="entry name" value="ARGININE DEMETHYLASE AND LYSYL-HYDROXYLASE JMJD"/>
    <property type="match status" value="1"/>
</dbReference>
<keyword evidence="3" id="KW-1185">Reference proteome</keyword>
<dbReference type="InterPro" id="IPR003347">
    <property type="entry name" value="JmjC_dom"/>
</dbReference>
<evidence type="ECO:0000259" key="1">
    <source>
        <dbReference type="PROSITE" id="PS51184"/>
    </source>
</evidence>
<evidence type="ECO:0000313" key="2">
    <source>
        <dbReference type="EMBL" id="GJJ10392.1"/>
    </source>
</evidence>
<dbReference type="Gene3D" id="2.60.120.650">
    <property type="entry name" value="Cupin"/>
    <property type="match status" value="1"/>
</dbReference>
<evidence type="ECO:0000313" key="3">
    <source>
        <dbReference type="Proteomes" id="UP001050691"/>
    </source>
</evidence>
<gene>
    <name evidence="2" type="ORF">Clacol_004618</name>
</gene>
<dbReference type="GO" id="GO:0016706">
    <property type="term" value="F:2-oxoglutarate-dependent dioxygenase activity"/>
    <property type="evidence" value="ECO:0007669"/>
    <property type="project" value="TreeGrafter"/>
</dbReference>
<accession>A0AAV5A9Y9</accession>
<dbReference type="SUPFAM" id="SSF51197">
    <property type="entry name" value="Clavaminate synthase-like"/>
    <property type="match status" value="1"/>
</dbReference>
<name>A0AAV5A9Y9_9AGAM</name>
<dbReference type="GO" id="GO:0045905">
    <property type="term" value="P:positive regulation of translational termination"/>
    <property type="evidence" value="ECO:0007669"/>
    <property type="project" value="TreeGrafter"/>
</dbReference>
<dbReference type="GO" id="GO:0043565">
    <property type="term" value="F:sequence-specific DNA binding"/>
    <property type="evidence" value="ECO:0007669"/>
    <property type="project" value="TreeGrafter"/>
</dbReference>
<dbReference type="EMBL" id="BPWL01000005">
    <property type="protein sequence ID" value="GJJ10392.1"/>
    <property type="molecule type" value="Genomic_DNA"/>
</dbReference>
<dbReference type="PROSITE" id="PS51184">
    <property type="entry name" value="JMJC"/>
    <property type="match status" value="1"/>
</dbReference>
<protein>
    <recommendedName>
        <fullName evidence="1">JmjC domain-containing protein</fullName>
    </recommendedName>
</protein>
<dbReference type="PANTHER" id="PTHR12480:SF6">
    <property type="entry name" value="2-OXOGLUTARATE AND IRON-DEPENDENT OXYGENASE JMJD4"/>
    <property type="match status" value="1"/>
</dbReference>
<dbReference type="Proteomes" id="UP001050691">
    <property type="component" value="Unassembled WGS sequence"/>
</dbReference>
<reference evidence="2" key="1">
    <citation type="submission" date="2021-10" db="EMBL/GenBank/DDBJ databases">
        <title>De novo Genome Assembly of Clathrus columnatus (Basidiomycota, Fungi) Using Illumina and Nanopore Sequence Data.</title>
        <authorList>
            <person name="Ogiso-Tanaka E."/>
            <person name="Itagaki H."/>
            <person name="Hosoya T."/>
            <person name="Hosaka K."/>
        </authorList>
    </citation>
    <scope>NUCLEOTIDE SEQUENCE</scope>
    <source>
        <strain evidence="2">MO-923</strain>
    </source>
</reference>
<comment type="caution">
    <text evidence="2">The sequence shown here is derived from an EMBL/GenBank/DDBJ whole genome shotgun (WGS) entry which is preliminary data.</text>
</comment>
<dbReference type="InterPro" id="IPR050910">
    <property type="entry name" value="JMJD6_ArgDemeth/LysHydrox"/>
</dbReference>